<feature type="transmembrane region" description="Helical" evidence="1">
    <location>
        <begin position="16"/>
        <end position="34"/>
    </location>
</feature>
<feature type="transmembrane region" description="Helical" evidence="1">
    <location>
        <begin position="40"/>
        <end position="61"/>
    </location>
</feature>
<evidence type="ECO:0000313" key="3">
    <source>
        <dbReference type="Proteomes" id="UP001206924"/>
    </source>
</evidence>
<gene>
    <name evidence="2" type="ORF">NNX28_02430</name>
</gene>
<dbReference type="EMBL" id="JANFLP010000001">
    <property type="protein sequence ID" value="MCQ1948785.1"/>
    <property type="molecule type" value="Genomic_DNA"/>
</dbReference>
<keyword evidence="1" id="KW-1133">Transmembrane helix</keyword>
<accession>A0ABT1NM44</accession>
<reference evidence="2 3" key="1">
    <citation type="submission" date="2022-07" db="EMBL/GenBank/DDBJ databases">
        <title>Novel species in genus Arthrobacter.</title>
        <authorList>
            <person name="Liu Y."/>
        </authorList>
    </citation>
    <scope>NUCLEOTIDE SEQUENCE [LARGE SCALE GENOMIC DNA]</scope>
    <source>
        <strain evidence="3">zg-Y859</strain>
    </source>
</reference>
<evidence type="ECO:0000256" key="1">
    <source>
        <dbReference type="SAM" id="Phobius"/>
    </source>
</evidence>
<keyword evidence="1" id="KW-0812">Transmembrane</keyword>
<protein>
    <submittedName>
        <fullName evidence="2">Uncharacterized protein</fullName>
    </submittedName>
</protein>
<dbReference type="Proteomes" id="UP001206924">
    <property type="component" value="Unassembled WGS sequence"/>
</dbReference>
<keyword evidence="1" id="KW-0472">Membrane</keyword>
<proteinExistence type="predicted"/>
<keyword evidence="3" id="KW-1185">Reference proteome</keyword>
<comment type="caution">
    <text evidence="2">The sequence shown here is derived from an EMBL/GenBank/DDBJ whole genome shotgun (WGS) entry which is preliminary data.</text>
</comment>
<sequence length="66" mass="7072">MTIPGGTESDNRSSDAVMYFCGAVAMLMFAILAFGNAAEWFDYVSGAIWLGLAAVLGYRGFRRGVV</sequence>
<organism evidence="2 3">
    <name type="scientific">Arthrobacter jinronghuae</name>
    <dbReference type="NCBI Taxonomy" id="2964609"/>
    <lineage>
        <taxon>Bacteria</taxon>
        <taxon>Bacillati</taxon>
        <taxon>Actinomycetota</taxon>
        <taxon>Actinomycetes</taxon>
        <taxon>Micrococcales</taxon>
        <taxon>Micrococcaceae</taxon>
        <taxon>Arthrobacter</taxon>
    </lineage>
</organism>
<evidence type="ECO:0000313" key="2">
    <source>
        <dbReference type="EMBL" id="MCQ1948785.1"/>
    </source>
</evidence>
<dbReference type="RefSeq" id="WP_255864684.1">
    <property type="nucleotide sequence ID" value="NZ_CP104263.1"/>
</dbReference>
<name>A0ABT1NM44_9MICC</name>